<protein>
    <submittedName>
        <fullName evidence="1">Uncharacterized protein</fullName>
    </submittedName>
</protein>
<dbReference type="Proteomes" id="UP000095591">
    <property type="component" value="Unassembled WGS sequence"/>
</dbReference>
<proteinExistence type="predicted"/>
<gene>
    <name evidence="1" type="ORF">ERS852429_02661</name>
</gene>
<dbReference type="AlphaFoldDB" id="A0A173V599"/>
<organism evidence="1 2">
    <name type="scientific">Parabacteroides distasonis</name>
    <dbReference type="NCBI Taxonomy" id="823"/>
    <lineage>
        <taxon>Bacteria</taxon>
        <taxon>Pseudomonadati</taxon>
        <taxon>Bacteroidota</taxon>
        <taxon>Bacteroidia</taxon>
        <taxon>Bacteroidales</taxon>
        <taxon>Tannerellaceae</taxon>
        <taxon>Parabacteroides</taxon>
    </lineage>
</organism>
<reference evidence="1 2" key="1">
    <citation type="submission" date="2015-09" db="EMBL/GenBank/DDBJ databases">
        <authorList>
            <consortium name="Pathogen Informatics"/>
        </authorList>
    </citation>
    <scope>NUCLEOTIDE SEQUENCE [LARGE SCALE GENOMIC DNA]</scope>
    <source>
        <strain evidence="1 2">2789STDY5608872</strain>
    </source>
</reference>
<sequence length="165" mass="19019">MWNADRSHNAIIMKEIFRHSNEIDMLCGEGSLFRTSFAEKVDKEVTEGDYNPMQPLYDQITHFLNRGGKLSIILEKKEHSFIEDLATNISPLIKDKIAEGQVLVYKLDSELKPEFHFSIGDDNKYRRELGAEEHSAFANFNDTKNTEALKKQFQSLLLSSHKIIN</sequence>
<accession>A0A173V599</accession>
<dbReference type="EMBL" id="CYXP01000006">
    <property type="protein sequence ID" value="CUN22539.1"/>
    <property type="molecule type" value="Genomic_DNA"/>
</dbReference>
<evidence type="ECO:0000313" key="1">
    <source>
        <dbReference type="EMBL" id="CUN22539.1"/>
    </source>
</evidence>
<name>A0A173V599_PARDI</name>
<evidence type="ECO:0000313" key="2">
    <source>
        <dbReference type="Proteomes" id="UP000095591"/>
    </source>
</evidence>